<dbReference type="SMART" id="SM00382">
    <property type="entry name" value="AAA"/>
    <property type="match status" value="1"/>
</dbReference>
<organism evidence="5 6">
    <name type="scientific">Brevibacterium antiquum CNRZ 918</name>
    <dbReference type="NCBI Taxonomy" id="1255637"/>
    <lineage>
        <taxon>Bacteria</taxon>
        <taxon>Bacillati</taxon>
        <taxon>Actinomycetota</taxon>
        <taxon>Actinomycetes</taxon>
        <taxon>Micrococcales</taxon>
        <taxon>Brevibacteriaceae</taxon>
        <taxon>Brevibacterium</taxon>
    </lineage>
</organism>
<dbReference type="Proteomes" id="UP000234433">
    <property type="component" value="Unassembled WGS sequence"/>
</dbReference>
<evidence type="ECO:0000259" key="4">
    <source>
        <dbReference type="PROSITE" id="PS50893"/>
    </source>
</evidence>
<dbReference type="InterPro" id="IPR017871">
    <property type="entry name" value="ABC_transporter-like_CS"/>
</dbReference>
<keyword evidence="2 5" id="KW-0067">ATP-binding</keyword>
<dbReference type="GO" id="GO:0005524">
    <property type="term" value="F:ATP binding"/>
    <property type="evidence" value="ECO:0007669"/>
    <property type="project" value="UniProtKB-KW"/>
</dbReference>
<feature type="region of interest" description="Disordered" evidence="3">
    <location>
        <begin position="236"/>
        <end position="283"/>
    </location>
</feature>
<dbReference type="InterPro" id="IPR003439">
    <property type="entry name" value="ABC_transporter-like_ATP-bd"/>
</dbReference>
<gene>
    <name evidence="5" type="ORF">BANT918_00563</name>
</gene>
<dbReference type="GO" id="GO:0016887">
    <property type="term" value="F:ATP hydrolysis activity"/>
    <property type="evidence" value="ECO:0007669"/>
    <property type="project" value="InterPro"/>
</dbReference>
<evidence type="ECO:0000313" key="6">
    <source>
        <dbReference type="Proteomes" id="UP000234433"/>
    </source>
</evidence>
<dbReference type="SUPFAM" id="SSF52540">
    <property type="entry name" value="P-loop containing nucleoside triphosphate hydrolases"/>
    <property type="match status" value="1"/>
</dbReference>
<dbReference type="RefSeq" id="WP_101618870.1">
    <property type="nucleotide sequence ID" value="NZ_FXZD01000002.1"/>
</dbReference>
<keyword evidence="1" id="KW-0547">Nucleotide-binding</keyword>
<dbReference type="AlphaFoldDB" id="A0A2H1I5C1"/>
<dbReference type="InterPro" id="IPR027417">
    <property type="entry name" value="P-loop_NTPase"/>
</dbReference>
<dbReference type="PROSITE" id="PS00211">
    <property type="entry name" value="ABC_TRANSPORTER_1"/>
    <property type="match status" value="1"/>
</dbReference>
<accession>A0A2H1I5C1</accession>
<evidence type="ECO:0000256" key="3">
    <source>
        <dbReference type="SAM" id="MobiDB-lite"/>
    </source>
</evidence>
<dbReference type="Pfam" id="PF00005">
    <property type="entry name" value="ABC_tran"/>
    <property type="match status" value="1"/>
</dbReference>
<dbReference type="EMBL" id="FXZD01000002">
    <property type="protein sequence ID" value="SMX70262.1"/>
    <property type="molecule type" value="Genomic_DNA"/>
</dbReference>
<dbReference type="PROSITE" id="PS50893">
    <property type="entry name" value="ABC_TRANSPORTER_2"/>
    <property type="match status" value="1"/>
</dbReference>
<dbReference type="PANTHER" id="PTHR43038:SF3">
    <property type="entry name" value="ABC TRANSPORTER G FAMILY MEMBER 20 ISOFORM X1"/>
    <property type="match status" value="1"/>
</dbReference>
<dbReference type="OrthoDB" id="9804819at2"/>
<name>A0A2H1I5C1_9MICO</name>
<evidence type="ECO:0000256" key="2">
    <source>
        <dbReference type="ARBA" id="ARBA00022840"/>
    </source>
</evidence>
<dbReference type="InterPro" id="IPR003593">
    <property type="entry name" value="AAA+_ATPase"/>
</dbReference>
<evidence type="ECO:0000313" key="5">
    <source>
        <dbReference type="EMBL" id="SMX70262.1"/>
    </source>
</evidence>
<feature type="domain" description="ABC transporter" evidence="4">
    <location>
        <begin position="6"/>
        <end position="229"/>
    </location>
</feature>
<proteinExistence type="predicted"/>
<feature type="compositionally biased region" description="Basic residues" evidence="3">
    <location>
        <begin position="250"/>
        <end position="259"/>
    </location>
</feature>
<reference evidence="5 6" key="1">
    <citation type="submission" date="2017-03" db="EMBL/GenBank/DDBJ databases">
        <authorList>
            <person name="Afonso C.L."/>
            <person name="Miller P.J."/>
            <person name="Scott M.A."/>
            <person name="Spackman E."/>
            <person name="Goraichik I."/>
            <person name="Dimitrov K.M."/>
            <person name="Suarez D.L."/>
            <person name="Swayne D.E."/>
        </authorList>
    </citation>
    <scope>NUCLEOTIDE SEQUENCE [LARGE SCALE GENOMIC DNA]</scope>
    <source>
        <strain evidence="5 6">CNRZ 918</strain>
    </source>
</reference>
<dbReference type="CDD" id="cd03230">
    <property type="entry name" value="ABC_DR_subfamily_A"/>
    <property type="match status" value="1"/>
</dbReference>
<protein>
    <submittedName>
        <fullName evidence="5">ABC-2 type transport system ATP-binding protein</fullName>
    </submittedName>
</protein>
<dbReference type="Gene3D" id="3.40.50.300">
    <property type="entry name" value="P-loop containing nucleotide triphosphate hydrolases"/>
    <property type="match status" value="1"/>
</dbReference>
<dbReference type="PANTHER" id="PTHR43038">
    <property type="entry name" value="ATP-BINDING CASSETTE, SUB-FAMILY H, MEMBER 1"/>
    <property type="match status" value="1"/>
</dbReference>
<evidence type="ECO:0000256" key="1">
    <source>
        <dbReference type="ARBA" id="ARBA00022741"/>
    </source>
</evidence>
<sequence>MTGNAIEARGLTIRRGRRTVIDGLDLTLRRGAIVGLLGPSGSGKTTLMRAIVGVQIVSGGTISVLGEPAGSAPLRRRVGYMTQMASIYDDLSVRANLAYFARVQGVPRSDVDGVIKRTDLGGQADQLARTLSGGQANRVSLAAAMLGSPELLVLDEPTVGLDPVLRAELWGIFRQLADDGTTLLVSSHVMDEATRCDRLLLMREGAVIADITPDELLTTTGATSAEDAFLRIIESDTARTRSTRTTNGPKKPRSAKRTKAGANRILTSTSPRSRGRGDSIDAR</sequence>